<feature type="region of interest" description="Disordered" evidence="4">
    <location>
        <begin position="162"/>
        <end position="249"/>
    </location>
</feature>
<dbReference type="GO" id="GO:0016787">
    <property type="term" value="F:hydrolase activity"/>
    <property type="evidence" value="ECO:0007669"/>
    <property type="project" value="UniProtKB-KW"/>
</dbReference>
<evidence type="ECO:0000256" key="5">
    <source>
        <dbReference type="SAM" id="SignalP"/>
    </source>
</evidence>
<accession>A0AAJ6AQH6</accession>
<gene>
    <name evidence="7" type="ORF">QDX21_05885</name>
</gene>
<reference evidence="7 8" key="1">
    <citation type="submission" date="2023-03" db="EMBL/GenBank/DDBJ databases">
        <title>Complete genome sequences of several Auritidibacter ignavus strains isolated from ear infections.</title>
        <authorList>
            <person name="Baehr T."/>
            <person name="Baumhoegger A.M."/>
        </authorList>
    </citation>
    <scope>NUCLEOTIDE SEQUENCE [LARGE SCALE GENOMIC DNA]</scope>
    <source>
        <strain evidence="7 8">BABAE-6</strain>
    </source>
</reference>
<evidence type="ECO:0000313" key="8">
    <source>
        <dbReference type="Proteomes" id="UP001224674"/>
    </source>
</evidence>
<dbReference type="AlphaFoldDB" id="A0AAJ6AQH6"/>
<dbReference type="Proteomes" id="UP001224674">
    <property type="component" value="Chromosome"/>
</dbReference>
<dbReference type="InterPro" id="IPR011098">
    <property type="entry name" value="G5_dom"/>
</dbReference>
<proteinExistence type="inferred from homology"/>
<keyword evidence="2 5" id="KW-0732">Signal</keyword>
<dbReference type="EMBL" id="CP122566">
    <property type="protein sequence ID" value="WGH94315.1"/>
    <property type="molecule type" value="Genomic_DNA"/>
</dbReference>
<dbReference type="PROSITE" id="PS51109">
    <property type="entry name" value="G5"/>
    <property type="match status" value="1"/>
</dbReference>
<feature type="compositionally biased region" description="Low complexity" evidence="4">
    <location>
        <begin position="203"/>
        <end position="219"/>
    </location>
</feature>
<dbReference type="GeneID" id="83695549"/>
<feature type="compositionally biased region" description="Basic and acidic residues" evidence="4">
    <location>
        <begin position="172"/>
        <end position="200"/>
    </location>
</feature>
<keyword evidence="3" id="KW-0378">Hydrolase</keyword>
<feature type="domain" description="G5" evidence="6">
    <location>
        <begin position="117"/>
        <end position="197"/>
    </location>
</feature>
<feature type="region of interest" description="Disordered" evidence="4">
    <location>
        <begin position="136"/>
        <end position="155"/>
    </location>
</feature>
<dbReference type="Gene3D" id="1.10.530.10">
    <property type="match status" value="1"/>
</dbReference>
<evidence type="ECO:0000256" key="3">
    <source>
        <dbReference type="ARBA" id="ARBA00022801"/>
    </source>
</evidence>
<keyword evidence="8" id="KW-1185">Reference proteome</keyword>
<feature type="region of interest" description="Disordered" evidence="4">
    <location>
        <begin position="305"/>
        <end position="325"/>
    </location>
</feature>
<feature type="compositionally biased region" description="Acidic residues" evidence="4">
    <location>
        <begin position="220"/>
        <end position="234"/>
    </location>
</feature>
<name>A0AAJ6AQH6_9MICC</name>
<dbReference type="Pfam" id="PF07501">
    <property type="entry name" value="G5"/>
    <property type="match status" value="1"/>
</dbReference>
<dbReference type="CDD" id="cd13925">
    <property type="entry name" value="RPF"/>
    <property type="match status" value="1"/>
</dbReference>
<evidence type="ECO:0000256" key="1">
    <source>
        <dbReference type="ARBA" id="ARBA00010830"/>
    </source>
</evidence>
<dbReference type="Pfam" id="PF06737">
    <property type="entry name" value="Transglycosylas"/>
    <property type="match status" value="1"/>
</dbReference>
<evidence type="ECO:0000259" key="6">
    <source>
        <dbReference type="PROSITE" id="PS51109"/>
    </source>
</evidence>
<dbReference type="InterPro" id="IPR010618">
    <property type="entry name" value="RPF"/>
</dbReference>
<dbReference type="Gene3D" id="2.20.230.10">
    <property type="entry name" value="Resuscitation-promoting factor rpfb"/>
    <property type="match status" value="1"/>
</dbReference>
<evidence type="ECO:0000313" key="7">
    <source>
        <dbReference type="EMBL" id="WGH94315.1"/>
    </source>
</evidence>
<feature type="signal peptide" evidence="5">
    <location>
        <begin position="1"/>
        <end position="32"/>
    </location>
</feature>
<dbReference type="InterPro" id="IPR007137">
    <property type="entry name" value="DUF348"/>
</dbReference>
<protein>
    <submittedName>
        <fullName evidence="7">Transglycosylase family protein</fullName>
    </submittedName>
</protein>
<organism evidence="7 8">
    <name type="scientific">Auritidibacter ignavus</name>
    <dbReference type="NCBI Taxonomy" id="678932"/>
    <lineage>
        <taxon>Bacteria</taxon>
        <taxon>Bacillati</taxon>
        <taxon>Actinomycetota</taxon>
        <taxon>Actinomycetes</taxon>
        <taxon>Micrococcales</taxon>
        <taxon>Micrococcaceae</taxon>
        <taxon>Auritidibacter</taxon>
    </lineage>
</organism>
<dbReference type="SMART" id="SM01208">
    <property type="entry name" value="G5"/>
    <property type="match status" value="1"/>
</dbReference>
<comment type="similarity">
    <text evidence="1">Belongs to the transglycosylase family. Rpf subfamily.</text>
</comment>
<feature type="chain" id="PRO_5042588876" evidence="5">
    <location>
        <begin position="33"/>
        <end position="325"/>
    </location>
</feature>
<feature type="compositionally biased region" description="Basic and acidic residues" evidence="4">
    <location>
        <begin position="136"/>
        <end position="154"/>
    </location>
</feature>
<dbReference type="SUPFAM" id="SSF53955">
    <property type="entry name" value="Lysozyme-like"/>
    <property type="match status" value="1"/>
</dbReference>
<dbReference type="RefSeq" id="WP_158524643.1">
    <property type="nucleotide sequence ID" value="NZ_CP122563.1"/>
</dbReference>
<evidence type="ECO:0000256" key="4">
    <source>
        <dbReference type="SAM" id="MobiDB-lite"/>
    </source>
</evidence>
<sequence length="325" mass="34038">MSKLVAQLAALALVLGGLAAFILTQNNGSAQAQDQQNSGQGEALDIDLASSVQPLTDFIPAAPTVVEVTRAGETENYAVYADTVGEALSLSGIEVGEKDKVSPSTDTKISTGDKITVQVVTTEEVVEEETIEYETVRENDDSLEKGKTKVETKGENGTAEVTYTVTVIDGEESSREETHRQITKEPTDEVVKVGTKEKEQQASSSSSTSSSSSSSSSTSSDDDSEDSSSDDSEESSSSGGAAPSSGVWAKLAQCESGGNWSTNSGNGYYGGLQFSGPTWKAMGGTKYAPTADKATPAQQIEIASKLQRQSGWGQWPACSRSLGLR</sequence>
<evidence type="ECO:0000256" key="2">
    <source>
        <dbReference type="ARBA" id="ARBA00022729"/>
    </source>
</evidence>
<dbReference type="Pfam" id="PF03990">
    <property type="entry name" value="DUF348"/>
    <property type="match status" value="1"/>
</dbReference>
<dbReference type="InterPro" id="IPR023346">
    <property type="entry name" value="Lysozyme-like_dom_sf"/>
</dbReference>